<dbReference type="AlphaFoldDB" id="A0A1S6K8I8"/>
<comment type="similarity">
    <text evidence="3">Belongs to the thiolase-like superfamily. Beta-ketoacyl-ACP synthases family.</text>
</comment>
<dbReference type="PANTHER" id="PTHR43775">
    <property type="entry name" value="FATTY ACID SYNTHASE"/>
    <property type="match status" value="1"/>
</dbReference>
<dbReference type="Gene3D" id="2.60.40.3620">
    <property type="match status" value="1"/>
</dbReference>
<dbReference type="Pfam" id="PF00109">
    <property type="entry name" value="ketoacyl-synt"/>
    <property type="match status" value="1"/>
</dbReference>
<dbReference type="InterPro" id="IPR050091">
    <property type="entry name" value="PKS_NRPS_Biosynth_Enz"/>
</dbReference>
<sequence length="1009" mass="108996">MQATLGGPPPPDGGMYEVDAVEVELDFSVASLTESDDLGARLTRCLQRKGFCAVDLGLSEKLLPEALQDVAALEHRLARPPEEVQEGLLGDEGSGRVAELTGADEVGRALGHLDALLTELQWEVGLPERTGGLLHEAGLFPVGQVPELGLEECARWHGIFSRGRVLLLLWLGSGEARLALRPQQGESDIAAVVRLAPGTLVALRVNAVTQRLAALGENNYALTCFLLGESVAPNAPCAQRLSDWAQGRLCELKSSEVDEAAVEAHRSQLPRRWRRLMNHNYFRGHHATVAGMALRSCSSWKVELLSSLQAAGADLASRVPLMRYDWEETYDPSPESWQWGKTSCWHGSFMEGAELFDNRFFLVSPAEASSMDPHQRMLLDVGYEAAQRAGLNRKALMGAHGGVYVGMSYLLQWAGGNNNAGSFNQMSGASRVIPANRMSYVLGTKGPSTSMDVGEASSLSACSLGREGVSRADKERRHTDFSLCLGINIELAPNVAYQQWGWLSPSLHSGRCFTFDAGTCGVVPADGACAVTLKLFAEVVDDKLVPCEQKEPRALLASSAVLHAGQAGSLTAPCGPAQQEAVAETLRWARLAPDDIDVSECHGASLLLDDVVEMQSLAKALSEDDAGVALQLSSLKSGMASSKAAGGIVGLAKVLVCAFAGAVGPNQHLRSLNPYARDLRLPVCCTTELLNFQEGSVFSGVASHGAGGVRAHAIAWGRTGGDSEEDSEEAEPVTSEPFDRIAFWPVGGGTLPEEACPTDTYYVAGSWSGWSSPEPMEHEGDGVFGFTVTLGENRWEMFQIWLDQDPERALHPGRHHAGKGLAVQGPSSDCSEFAWRIEGREHFEEGEDGEAFEVPNEDHAFHGDRFRVRLRIAGGWRTVDWDKLGGPAGSSQLGRYYLVSDWTGWNLDSAPELLADPVATGVFQLDVGLIRDGGEFQIVRNRDWGQVLCPAQWWEDAACGEASGPEDTSFTWGCNWCLQGRQGDTFRIEFQLCAEGGIDRRTVSWKQVA</sequence>
<dbReference type="EMBL" id="KX395864">
    <property type="protein sequence ID" value="AQS99282.1"/>
    <property type="molecule type" value="Transcribed_RNA"/>
</dbReference>
<dbReference type="Pfam" id="PF02801">
    <property type="entry name" value="Ketoacyl-synt_C"/>
    <property type="match status" value="1"/>
</dbReference>
<dbReference type="SMART" id="SM00825">
    <property type="entry name" value="PKS_KS"/>
    <property type="match status" value="1"/>
</dbReference>
<evidence type="ECO:0000313" key="5">
    <source>
        <dbReference type="EMBL" id="AQS99282.1"/>
    </source>
</evidence>
<name>A0A1S6K8I8_9DINO</name>
<dbReference type="PROSITE" id="PS52004">
    <property type="entry name" value="KS3_2"/>
    <property type="match status" value="1"/>
</dbReference>
<dbReference type="InterPro" id="IPR016039">
    <property type="entry name" value="Thiolase-like"/>
</dbReference>
<dbReference type="InterPro" id="IPR014031">
    <property type="entry name" value="Ketoacyl_synth_C"/>
</dbReference>
<accession>A0A1S6K8I8</accession>
<dbReference type="InterPro" id="IPR014030">
    <property type="entry name" value="Ketoacyl_synth_N"/>
</dbReference>
<evidence type="ECO:0000259" key="4">
    <source>
        <dbReference type="PROSITE" id="PS52004"/>
    </source>
</evidence>
<organism evidence="5">
    <name type="scientific">Gambierdiscus excentricus</name>
    <dbReference type="NCBI Taxonomy" id="986170"/>
    <lineage>
        <taxon>Eukaryota</taxon>
        <taxon>Sar</taxon>
        <taxon>Alveolata</taxon>
        <taxon>Dinophyceae</taxon>
        <taxon>Gonyaulacales</taxon>
        <taxon>Pyrocystaceae</taxon>
        <taxon>Gambierdiscus</taxon>
    </lineage>
</organism>
<protein>
    <submittedName>
        <fullName evidence="5">Type I polyketide synthase</fullName>
    </submittedName>
</protein>
<evidence type="ECO:0000256" key="1">
    <source>
        <dbReference type="ARBA" id="ARBA00022450"/>
    </source>
</evidence>
<proteinExistence type="inferred from homology"/>
<dbReference type="CDD" id="cd00833">
    <property type="entry name" value="PKS"/>
    <property type="match status" value="1"/>
</dbReference>
<evidence type="ECO:0000256" key="2">
    <source>
        <dbReference type="ARBA" id="ARBA00022553"/>
    </source>
</evidence>
<keyword evidence="3" id="KW-0808">Transferase</keyword>
<dbReference type="GO" id="GO:0006633">
    <property type="term" value="P:fatty acid biosynthetic process"/>
    <property type="evidence" value="ECO:0007669"/>
    <property type="project" value="TreeGrafter"/>
</dbReference>
<keyword evidence="1" id="KW-0596">Phosphopantetheine</keyword>
<dbReference type="InterPro" id="IPR020841">
    <property type="entry name" value="PKS_Beta-ketoAc_synthase_dom"/>
</dbReference>
<feature type="domain" description="Ketosynthase family 3 (KS3)" evidence="4">
    <location>
        <begin position="284"/>
        <end position="717"/>
    </location>
</feature>
<keyword evidence="2" id="KW-0597">Phosphoprotein</keyword>
<evidence type="ECO:0000256" key="3">
    <source>
        <dbReference type="RuleBase" id="RU003694"/>
    </source>
</evidence>
<reference evidence="5" key="1">
    <citation type="journal article" date="2017" name="J. Eukaryot. Microbiol.">
        <title>Role of Modular Polyketide Synthases in the Production of Polyether Ladder Compounds in Ciguatoxin-producing Gambierdiscus polynesiensis and G.excentricus (Dinophyceae).</title>
        <authorList>
            <person name="Kohli G.S."/>
            <person name="Campbell K."/>
            <person name="John U."/>
            <person name="Smith K.F."/>
            <person name="Fraga S."/>
            <person name="Rhodes L.L."/>
            <person name="Murray S.A."/>
        </authorList>
    </citation>
    <scope>NUCLEOTIDE SEQUENCE</scope>
    <source>
        <strain evidence="5">Contig_35270</strain>
    </source>
</reference>
<dbReference type="GO" id="GO:0004312">
    <property type="term" value="F:fatty acid synthase activity"/>
    <property type="evidence" value="ECO:0007669"/>
    <property type="project" value="TreeGrafter"/>
</dbReference>
<dbReference type="PANTHER" id="PTHR43775:SF37">
    <property type="entry name" value="SI:DKEY-61P9.11"/>
    <property type="match status" value="1"/>
</dbReference>
<dbReference type="CDD" id="cd02859">
    <property type="entry name" value="E_set_AMPKbeta_like_N"/>
    <property type="match status" value="1"/>
</dbReference>
<dbReference type="Gene3D" id="3.40.47.10">
    <property type="match status" value="1"/>
</dbReference>
<dbReference type="SUPFAM" id="SSF53901">
    <property type="entry name" value="Thiolase-like"/>
    <property type="match status" value="1"/>
</dbReference>